<dbReference type="Proteomes" id="UP001174909">
    <property type="component" value="Unassembled WGS sequence"/>
</dbReference>
<accession>A0AA35TXH0</accession>
<sequence length="98" mass="10385">MGDAWTYLVGSEEALSPVWKAYYIDPYVHGPSSSDNVKEAGTAPKSQGGGVSALVEQSGRVIHSAPIYVIDAKGVMRSAFTLPLEPQDVVHDVRLVGG</sequence>
<protein>
    <submittedName>
        <fullName evidence="1">Uncharacterized protein</fullName>
    </submittedName>
</protein>
<proteinExistence type="predicted"/>
<keyword evidence="2" id="KW-1185">Reference proteome</keyword>
<evidence type="ECO:0000313" key="2">
    <source>
        <dbReference type="Proteomes" id="UP001174909"/>
    </source>
</evidence>
<comment type="caution">
    <text evidence="1">The sequence shown here is derived from an EMBL/GenBank/DDBJ whole genome shotgun (WGS) entry which is preliminary data.</text>
</comment>
<dbReference type="Gene3D" id="3.40.30.10">
    <property type="entry name" value="Glutaredoxin"/>
    <property type="match status" value="1"/>
</dbReference>
<evidence type="ECO:0000313" key="1">
    <source>
        <dbReference type="EMBL" id="CAI8054832.1"/>
    </source>
</evidence>
<reference evidence="1" key="1">
    <citation type="submission" date="2023-03" db="EMBL/GenBank/DDBJ databases">
        <authorList>
            <person name="Steffen K."/>
            <person name="Cardenas P."/>
        </authorList>
    </citation>
    <scope>NUCLEOTIDE SEQUENCE</scope>
</reference>
<dbReference type="AlphaFoldDB" id="A0AA35TXH0"/>
<name>A0AA35TXH0_GEOBA</name>
<gene>
    <name evidence="1" type="ORF">GBAR_LOCUS29915</name>
</gene>
<organism evidence="1 2">
    <name type="scientific">Geodia barretti</name>
    <name type="common">Barrett's horny sponge</name>
    <dbReference type="NCBI Taxonomy" id="519541"/>
    <lineage>
        <taxon>Eukaryota</taxon>
        <taxon>Metazoa</taxon>
        <taxon>Porifera</taxon>
        <taxon>Demospongiae</taxon>
        <taxon>Heteroscleromorpha</taxon>
        <taxon>Tetractinellida</taxon>
        <taxon>Astrophorina</taxon>
        <taxon>Geodiidae</taxon>
        <taxon>Geodia</taxon>
    </lineage>
</organism>
<dbReference type="EMBL" id="CASHTH010004210">
    <property type="protein sequence ID" value="CAI8054832.1"/>
    <property type="molecule type" value="Genomic_DNA"/>
</dbReference>